<evidence type="ECO:0000313" key="1">
    <source>
        <dbReference type="EMBL" id="KAJ2807188.1"/>
    </source>
</evidence>
<name>A0ACC1LGI3_9FUNG</name>
<dbReference type="EMBL" id="JANBUN010000079">
    <property type="protein sequence ID" value="KAJ2807188.1"/>
    <property type="molecule type" value="Genomic_DNA"/>
</dbReference>
<organism evidence="1 2">
    <name type="scientific">Coemansia helicoidea</name>
    <dbReference type="NCBI Taxonomy" id="1286919"/>
    <lineage>
        <taxon>Eukaryota</taxon>
        <taxon>Fungi</taxon>
        <taxon>Fungi incertae sedis</taxon>
        <taxon>Zoopagomycota</taxon>
        <taxon>Kickxellomycotina</taxon>
        <taxon>Kickxellomycetes</taxon>
        <taxon>Kickxellales</taxon>
        <taxon>Kickxellaceae</taxon>
        <taxon>Coemansia</taxon>
    </lineage>
</organism>
<accession>A0ACC1LGI3</accession>
<evidence type="ECO:0000313" key="2">
    <source>
        <dbReference type="Proteomes" id="UP001140087"/>
    </source>
</evidence>
<dbReference type="Proteomes" id="UP001140087">
    <property type="component" value="Unassembled WGS sequence"/>
</dbReference>
<keyword evidence="2" id="KW-1185">Reference proteome</keyword>
<comment type="caution">
    <text evidence="1">The sequence shown here is derived from an EMBL/GenBank/DDBJ whole genome shotgun (WGS) entry which is preliminary data.</text>
</comment>
<protein>
    <submittedName>
        <fullName evidence="1">Uncharacterized protein</fullName>
    </submittedName>
</protein>
<proteinExistence type="predicted"/>
<reference evidence="1" key="1">
    <citation type="submission" date="2022-07" db="EMBL/GenBank/DDBJ databases">
        <title>Phylogenomic reconstructions and comparative analyses of Kickxellomycotina fungi.</title>
        <authorList>
            <person name="Reynolds N.K."/>
            <person name="Stajich J.E."/>
            <person name="Barry K."/>
            <person name="Grigoriev I.V."/>
            <person name="Crous P."/>
            <person name="Smith M.E."/>
        </authorList>
    </citation>
    <scope>NUCLEOTIDE SEQUENCE</scope>
    <source>
        <strain evidence="1">BCRC 34780</strain>
    </source>
</reference>
<sequence>MRVSLFSTTSEPLPPQPAGPSHPASGGVERKQASGGCKRKSSVLRTSPARRARATALDLPHPQKYLRARESRVARSVLAGPQPYEQSLTHGRSGVRADAGLMMARSFRVAFGPQGQLVYLGGHASSVVVVDNVARHLHAAPTGGARPSGAALELVRQQHLGVVRAQWEHALIRADASGGPGRCPRVTFREDATIASVLDSLGRVAPASSDSGDSERRVLELASVLFDHGSSSSSDAATGQVATAQQKDRVRTVQQRQALTKWLMSAVYSAVQGDLRRAGQGAAPAAASVLALLTGHRIEAACLAATSHRDYRLATLVAQCGGGAAGGGGNDGQVQALVRAQLDRMAATAVGRAPDMAPEYRHVYEVLAGNASGAVAAGVDWKRAFGLTLWYAQSPADPVAGAVAAYEREAVTSSERETAKAAPPLPAWLFAGADGAALATASASQLQRAAAAGDAAARLGVDLQARGVWDPAFQLLKLHSDAAYPLESALPCESFSAARGDVRLPAVLAWLLAVVCAARGFDDAQPRDGGAWTSAAYDRLLAGWALQLEALGLWHWACFVLLQLSSPVHRAHAIRALLERSLPSSQPTATLPPAAGADLLRAASGAAPGEDADAVEEQLRFVLYELQLPREWLFDAYVTRSRYDRNWAEARAGAAAEPAVVAAAQPVGHSVQLAAAQRTTASGRPIVPSFFRLGPQRQQQQQQQPQALGAFRPGVLTRPPLDADAEAVLRQVVWQLSAGRLAAAHALVLQRVAPDAVLRGDYRLLARILDRLDPREYAGVPAEAWAAGGQVYQRFIAAVDGLPAVLERIAAADDLADMEASTQQVHAIYRQLCALQTVLPALLAQFDGPAPAGALGFYDGSEANWYVGAEASDLRVKYSVAVSDMAAVVTGMVHELGRAVPTLEPPAASAAAPAAGAAADLPLAQDMRIRRTYELARSCFGSLVSSGLEA</sequence>
<gene>
    <name evidence="1" type="ORF">H4R21_000576</name>
</gene>